<sequence length="562" mass="59181">MGLNVWATESPVAWGARAPVPSFDIFFWKSTAKLQVDVAAPKEGRPVPQNSSVPARLALCGLGVSAPDGTEILQGIDLTIGAGEVLCLLGPSGAGKSVLGRVVLRLDLLDGNRITAGRVWLDGRDLTALPPAELRQLRGGLAGMVFQDAAAALTPGRRVGVQLIESLRLQPGMRRGEARAQALDWLRRVELGPEVMQAYPHELSGGMAQRVMLALALARRPTLLIADEATTALDPVTQAGILDLIDRLRREEGLAVLLITHDAGVARRLADRVARIEAGRIVGEGPVAEMLGSAPVRSQAGRAPETAPWLRAEGLCLDYPARGGGRKAALRDVALELRRGECLALIGPSGVGKTSLARALLGIERLSGGQVQVEDRVLVGAGQSLSWADRARFQMIFQDPLQSFDARRSLGAQIADSLCNFGVSRPEAEERATALSARLGLDAALLARRPGAVSGGQRQRAAMARALILAPDLLIADEALSALDPVLRAEMVALLQAEQAARGMALLLISHDMALVAELAHRVAVVAGGEIVEEGPAAEVLRAPRHAVTRALLAEAGGMADA</sequence>
<dbReference type="SUPFAM" id="SSF52540">
    <property type="entry name" value="P-loop containing nucleoside triphosphate hydrolases"/>
    <property type="match status" value="2"/>
</dbReference>
<evidence type="ECO:0000259" key="5">
    <source>
        <dbReference type="PROSITE" id="PS50893"/>
    </source>
</evidence>
<evidence type="ECO:0000256" key="4">
    <source>
        <dbReference type="ARBA" id="ARBA00022840"/>
    </source>
</evidence>
<dbReference type="SMART" id="SM00382">
    <property type="entry name" value="AAA"/>
    <property type="match status" value="2"/>
</dbReference>
<dbReference type="InterPro" id="IPR017871">
    <property type="entry name" value="ABC_transporter-like_CS"/>
</dbReference>
<evidence type="ECO:0000256" key="1">
    <source>
        <dbReference type="ARBA" id="ARBA00005417"/>
    </source>
</evidence>
<dbReference type="InterPro" id="IPR003593">
    <property type="entry name" value="AAA+_ATPase"/>
</dbReference>
<gene>
    <name evidence="6" type="ORF">DCS45_05670</name>
</gene>
<reference evidence="6 7" key="1">
    <citation type="journal article" date="2018" name="Nat. Biotechnol.">
        <title>A standardized bacterial taxonomy based on genome phylogeny substantially revises the tree of life.</title>
        <authorList>
            <person name="Parks D.H."/>
            <person name="Chuvochina M."/>
            <person name="Waite D.W."/>
            <person name="Rinke C."/>
            <person name="Skarshewski A."/>
            <person name="Chaumeil P.A."/>
            <person name="Hugenholtz P."/>
        </authorList>
    </citation>
    <scope>NUCLEOTIDE SEQUENCE [LARGE SCALE GENOMIC DNA]</scope>
    <source>
        <strain evidence="6">UBA9169</strain>
    </source>
</reference>
<name>A0A348W9Z0_9RHOB</name>
<dbReference type="PANTHER" id="PTHR43776">
    <property type="entry name" value="TRANSPORT ATP-BINDING PROTEIN"/>
    <property type="match status" value="1"/>
</dbReference>
<organism evidence="6 7">
    <name type="scientific">Roseovarius nubinhibens</name>
    <dbReference type="NCBI Taxonomy" id="314263"/>
    <lineage>
        <taxon>Bacteria</taxon>
        <taxon>Pseudomonadati</taxon>
        <taxon>Pseudomonadota</taxon>
        <taxon>Alphaproteobacteria</taxon>
        <taxon>Rhodobacterales</taxon>
        <taxon>Roseobacteraceae</taxon>
        <taxon>Roseovarius</taxon>
    </lineage>
</organism>
<feature type="domain" description="ABC transporter" evidence="5">
    <location>
        <begin position="57"/>
        <end position="303"/>
    </location>
</feature>
<dbReference type="AlphaFoldDB" id="A0A348W9Z0"/>
<keyword evidence="2" id="KW-0813">Transport</keyword>
<feature type="domain" description="ABC transporter" evidence="5">
    <location>
        <begin position="310"/>
        <end position="553"/>
    </location>
</feature>
<dbReference type="Gene3D" id="3.40.50.300">
    <property type="entry name" value="P-loop containing nucleotide triphosphate hydrolases"/>
    <property type="match status" value="2"/>
</dbReference>
<dbReference type="PANTHER" id="PTHR43776:SF7">
    <property type="entry name" value="D,D-DIPEPTIDE TRANSPORT ATP-BINDING PROTEIN DDPF-RELATED"/>
    <property type="match status" value="1"/>
</dbReference>
<evidence type="ECO:0000256" key="2">
    <source>
        <dbReference type="ARBA" id="ARBA00022448"/>
    </source>
</evidence>
<dbReference type="InterPro" id="IPR027417">
    <property type="entry name" value="P-loop_NTPase"/>
</dbReference>
<dbReference type="PROSITE" id="PS00211">
    <property type="entry name" value="ABC_TRANSPORTER_1"/>
    <property type="match status" value="2"/>
</dbReference>
<comment type="caution">
    <text evidence="6">The sequence shown here is derived from an EMBL/GenBank/DDBJ whole genome shotgun (WGS) entry which is preliminary data.</text>
</comment>
<dbReference type="PROSITE" id="PS50893">
    <property type="entry name" value="ABC_TRANSPORTER_2"/>
    <property type="match status" value="2"/>
</dbReference>
<dbReference type="GO" id="GO:0005524">
    <property type="term" value="F:ATP binding"/>
    <property type="evidence" value="ECO:0007669"/>
    <property type="project" value="UniProtKB-KW"/>
</dbReference>
<dbReference type="GO" id="GO:0016887">
    <property type="term" value="F:ATP hydrolysis activity"/>
    <property type="evidence" value="ECO:0007669"/>
    <property type="project" value="InterPro"/>
</dbReference>
<keyword evidence="4 6" id="KW-0067">ATP-binding</keyword>
<keyword evidence="3" id="KW-0547">Nucleotide-binding</keyword>
<dbReference type="InterPro" id="IPR050319">
    <property type="entry name" value="ABC_transp_ATP-bind"/>
</dbReference>
<comment type="similarity">
    <text evidence="1">Belongs to the ABC transporter superfamily.</text>
</comment>
<evidence type="ECO:0000313" key="7">
    <source>
        <dbReference type="Proteomes" id="UP000264719"/>
    </source>
</evidence>
<dbReference type="CDD" id="cd03257">
    <property type="entry name" value="ABC_NikE_OppD_transporters"/>
    <property type="match status" value="2"/>
</dbReference>
<protein>
    <submittedName>
        <fullName evidence="6">Microcin ABC transporter ATP-binding protein</fullName>
    </submittedName>
</protein>
<evidence type="ECO:0000256" key="3">
    <source>
        <dbReference type="ARBA" id="ARBA00022741"/>
    </source>
</evidence>
<evidence type="ECO:0000313" key="6">
    <source>
        <dbReference type="EMBL" id="HAR51352.1"/>
    </source>
</evidence>
<accession>A0A348W9Z0</accession>
<dbReference type="InterPro" id="IPR003439">
    <property type="entry name" value="ABC_transporter-like_ATP-bd"/>
</dbReference>
<dbReference type="Proteomes" id="UP000264719">
    <property type="component" value="Unassembled WGS sequence"/>
</dbReference>
<proteinExistence type="inferred from homology"/>
<dbReference type="GO" id="GO:0055085">
    <property type="term" value="P:transmembrane transport"/>
    <property type="evidence" value="ECO:0007669"/>
    <property type="project" value="UniProtKB-ARBA"/>
</dbReference>
<dbReference type="Pfam" id="PF00005">
    <property type="entry name" value="ABC_tran"/>
    <property type="match status" value="2"/>
</dbReference>
<dbReference type="EMBL" id="DMVW01000054">
    <property type="protein sequence ID" value="HAR51352.1"/>
    <property type="molecule type" value="Genomic_DNA"/>
</dbReference>